<accession>A0A1S0TQA3</accession>
<evidence type="ECO:0000313" key="1">
    <source>
        <dbReference type="EMBL" id="EFO18341.1"/>
    </source>
</evidence>
<protein>
    <submittedName>
        <fullName evidence="1">Uncharacterized protein</fullName>
    </submittedName>
</protein>
<organism evidence="1">
    <name type="scientific">Loa loa</name>
    <name type="common">Eye worm</name>
    <name type="synonym">Filaria loa</name>
    <dbReference type="NCBI Taxonomy" id="7209"/>
    <lineage>
        <taxon>Eukaryota</taxon>
        <taxon>Metazoa</taxon>
        <taxon>Ecdysozoa</taxon>
        <taxon>Nematoda</taxon>
        <taxon>Chromadorea</taxon>
        <taxon>Rhabditida</taxon>
        <taxon>Spirurina</taxon>
        <taxon>Spiruromorpha</taxon>
        <taxon>Filarioidea</taxon>
        <taxon>Onchocercidae</taxon>
        <taxon>Loa</taxon>
    </lineage>
</organism>
<dbReference type="CTD" id="9947595"/>
<dbReference type="AlphaFoldDB" id="A0A1S0TQA3"/>
<sequence length="48" mass="4848">MWCDVTVNSINSATATAIAIAIGGSGCDCGSEECIVQMGINVKGISKK</sequence>
<reference evidence="1" key="1">
    <citation type="submission" date="2012-04" db="EMBL/GenBank/DDBJ databases">
        <title>The Genome Sequence of Loa loa.</title>
        <authorList>
            <consortium name="The Broad Institute Genome Sequencing Platform"/>
            <consortium name="Broad Institute Genome Sequencing Center for Infectious Disease"/>
            <person name="Nutman T.B."/>
            <person name="Fink D.L."/>
            <person name="Russ C."/>
            <person name="Young S."/>
            <person name="Zeng Q."/>
            <person name="Gargeya S."/>
            <person name="Alvarado L."/>
            <person name="Berlin A."/>
            <person name="Chapman S.B."/>
            <person name="Chen Z."/>
            <person name="Freedman E."/>
            <person name="Gellesch M."/>
            <person name="Goldberg J."/>
            <person name="Griggs A."/>
            <person name="Gujja S."/>
            <person name="Heilman E.R."/>
            <person name="Heiman D."/>
            <person name="Howarth C."/>
            <person name="Mehta T."/>
            <person name="Neiman D."/>
            <person name="Pearson M."/>
            <person name="Roberts A."/>
            <person name="Saif S."/>
            <person name="Shea T."/>
            <person name="Shenoy N."/>
            <person name="Sisk P."/>
            <person name="Stolte C."/>
            <person name="Sykes S."/>
            <person name="White J."/>
            <person name="Yandava C."/>
            <person name="Haas B."/>
            <person name="Henn M.R."/>
            <person name="Nusbaum C."/>
            <person name="Birren B."/>
        </authorList>
    </citation>
    <scope>NUCLEOTIDE SEQUENCE [LARGE SCALE GENOMIC DNA]</scope>
</reference>
<dbReference type="EMBL" id="JH712400">
    <property type="protein sequence ID" value="EFO18341.1"/>
    <property type="molecule type" value="Genomic_DNA"/>
</dbReference>
<proteinExistence type="predicted"/>
<name>A0A1S0TQA3_LOALO</name>
<gene>
    <name evidence="1" type="ORF">LOAG_10154</name>
</gene>
<dbReference type="GeneID" id="9947595"/>
<dbReference type="KEGG" id="loa:LOAG_10154"/>
<dbReference type="InParanoid" id="A0A1S0TQA3"/>
<dbReference type="RefSeq" id="XP_003145729.1">
    <property type="nucleotide sequence ID" value="XM_003145681.1"/>
</dbReference>